<dbReference type="RefSeq" id="WP_016573679.1">
    <property type="nucleotide sequence ID" value="NZ_BHXC01000001.1"/>
</dbReference>
<gene>
    <name evidence="1" type="ORF">SALB_00003</name>
    <name evidence="2" type="ORF">SALB_00796</name>
</gene>
<accession>A0A401QRT5</accession>
<organism evidence="2 3">
    <name type="scientific">Streptomyces noursei</name>
    <name type="common">Streptomyces albulus</name>
    <dbReference type="NCBI Taxonomy" id="1971"/>
    <lineage>
        <taxon>Bacteria</taxon>
        <taxon>Bacillati</taxon>
        <taxon>Actinomycetota</taxon>
        <taxon>Actinomycetes</taxon>
        <taxon>Kitasatosporales</taxon>
        <taxon>Streptomycetaceae</taxon>
        <taxon>Streptomyces</taxon>
    </lineage>
</organism>
<proteinExistence type="predicted"/>
<evidence type="ECO:0000313" key="3">
    <source>
        <dbReference type="Proteomes" id="UP000288351"/>
    </source>
</evidence>
<dbReference type="Proteomes" id="UP000288351">
    <property type="component" value="Unassembled WGS sequence"/>
</dbReference>
<sequence length="289" mass="31457">MDHESVVDQNWRALDATLKFGEKALGEPLWVPDAKSEAAAELANSEIGQNGPWGEYPPRTAYAAANLMMTAVLDDLASLRQLLGVQMPVIGPTVVARSAIEIASTVWWLMEPRIGVRRRVCRELVLSLTSARRAKQVAKDMAASQGATDALGQESRVLQRIRELNVGQPTSGFSPTIGGETTLSATDGTAAMLKAVLPPKASKEAVYRVYSAVTHGEVYGLVNFTAPGVSSNGEAQIHWHLDPDVLDSTIQMAIASFREAYRRIQRVMGWGKLESDLWEIKLDKIFNGA</sequence>
<dbReference type="EMBL" id="BHXC01000006">
    <property type="protein sequence ID" value="GCB88127.1"/>
    <property type="molecule type" value="Genomic_DNA"/>
</dbReference>
<comment type="caution">
    <text evidence="2">The sequence shown here is derived from an EMBL/GenBank/DDBJ whole genome shotgun (WGS) entry which is preliminary data.</text>
</comment>
<name>A0A401QRT5_STRNR</name>
<protein>
    <submittedName>
        <fullName evidence="2">Uncharacterized protein</fullName>
    </submittedName>
</protein>
<evidence type="ECO:0000313" key="2">
    <source>
        <dbReference type="EMBL" id="GCB88127.1"/>
    </source>
</evidence>
<dbReference type="AlphaFoldDB" id="A0A401QRT5"/>
<evidence type="ECO:0000313" key="1">
    <source>
        <dbReference type="EMBL" id="GCB87352.1"/>
    </source>
</evidence>
<reference evidence="2 3" key="1">
    <citation type="journal article" date="2019" name="Microbiol. Resour. Announc.">
        <title>Draft Genome Sequence of the Most Traditional epsilon-Poly-l-Lysine Producer, Streptomyces albulus NBRC14147.</title>
        <authorList>
            <person name="Yamanaka K."/>
            <person name="Hamano Y."/>
        </authorList>
    </citation>
    <scope>NUCLEOTIDE SEQUENCE [LARGE SCALE GENOMIC DNA]</scope>
    <source>
        <strain evidence="2 3">NBRC 14147</strain>
    </source>
</reference>
<dbReference type="EMBL" id="BHXC01000001">
    <property type="protein sequence ID" value="GCB87352.1"/>
    <property type="molecule type" value="Genomic_DNA"/>
</dbReference>